<reference evidence="4 5" key="1">
    <citation type="submission" date="2020-08" db="EMBL/GenBank/DDBJ databases">
        <title>Genomic Encyclopedia of Type Strains, Phase III (KMG-III): the genomes of soil and plant-associated and newly described type strains.</title>
        <authorList>
            <person name="Whitman W."/>
        </authorList>
    </citation>
    <scope>NUCLEOTIDE SEQUENCE [LARGE SCALE GENOMIC DNA]</scope>
    <source>
        <strain evidence="4 5">CECT 5862</strain>
    </source>
</reference>
<dbReference type="InterPro" id="IPR050832">
    <property type="entry name" value="Bact_Acetyltransf"/>
</dbReference>
<dbReference type="AlphaFoldDB" id="A0A7W5B568"/>
<proteinExistence type="predicted"/>
<accession>A0A7W5B568</accession>
<evidence type="ECO:0000256" key="1">
    <source>
        <dbReference type="ARBA" id="ARBA00022679"/>
    </source>
</evidence>
<feature type="domain" description="N-acetyltransferase" evidence="3">
    <location>
        <begin position="6"/>
        <end position="152"/>
    </location>
</feature>
<dbReference type="RefSeq" id="WP_343060768.1">
    <property type="nucleotide sequence ID" value="NZ_JACHXK010000031.1"/>
</dbReference>
<evidence type="ECO:0000259" key="3">
    <source>
        <dbReference type="PROSITE" id="PS51186"/>
    </source>
</evidence>
<evidence type="ECO:0000313" key="5">
    <source>
        <dbReference type="Proteomes" id="UP000570361"/>
    </source>
</evidence>
<keyword evidence="2" id="KW-0012">Acyltransferase</keyword>
<dbReference type="PANTHER" id="PTHR43877">
    <property type="entry name" value="AMINOALKYLPHOSPHONATE N-ACETYLTRANSFERASE-RELATED-RELATED"/>
    <property type="match status" value="1"/>
</dbReference>
<dbReference type="Pfam" id="PF00583">
    <property type="entry name" value="Acetyltransf_1"/>
    <property type="match status" value="1"/>
</dbReference>
<dbReference type="InterPro" id="IPR016181">
    <property type="entry name" value="Acyl_CoA_acyltransferase"/>
</dbReference>
<dbReference type="SUPFAM" id="SSF55729">
    <property type="entry name" value="Acyl-CoA N-acyltransferases (Nat)"/>
    <property type="match status" value="1"/>
</dbReference>
<comment type="caution">
    <text evidence="4">The sequence shown here is derived from an EMBL/GenBank/DDBJ whole genome shotgun (WGS) entry which is preliminary data.</text>
</comment>
<dbReference type="PANTHER" id="PTHR43877:SF2">
    <property type="entry name" value="AMINOALKYLPHOSPHONATE N-ACETYLTRANSFERASE-RELATED"/>
    <property type="match status" value="1"/>
</dbReference>
<dbReference type="InterPro" id="IPR000182">
    <property type="entry name" value="GNAT_dom"/>
</dbReference>
<dbReference type="EMBL" id="JACHXK010000031">
    <property type="protein sequence ID" value="MBB3114384.1"/>
    <property type="molecule type" value="Genomic_DNA"/>
</dbReference>
<organism evidence="4 5">
    <name type="scientific">Paenibacillus phyllosphaerae</name>
    <dbReference type="NCBI Taxonomy" id="274593"/>
    <lineage>
        <taxon>Bacteria</taxon>
        <taxon>Bacillati</taxon>
        <taxon>Bacillota</taxon>
        <taxon>Bacilli</taxon>
        <taxon>Bacillales</taxon>
        <taxon>Paenibacillaceae</taxon>
        <taxon>Paenibacillus</taxon>
    </lineage>
</organism>
<dbReference type="Proteomes" id="UP000570361">
    <property type="component" value="Unassembled WGS sequence"/>
</dbReference>
<keyword evidence="5" id="KW-1185">Reference proteome</keyword>
<evidence type="ECO:0000256" key="2">
    <source>
        <dbReference type="ARBA" id="ARBA00023315"/>
    </source>
</evidence>
<dbReference type="PROSITE" id="PS51186">
    <property type="entry name" value="GNAT"/>
    <property type="match status" value="1"/>
</dbReference>
<name>A0A7W5B568_9BACL</name>
<evidence type="ECO:0000313" key="4">
    <source>
        <dbReference type="EMBL" id="MBB3114384.1"/>
    </source>
</evidence>
<gene>
    <name evidence="4" type="ORF">FHS18_006505</name>
</gene>
<sequence length="156" mass="17677">MAIRIEVVPAVSPELREMIAKLDEDLLERYEPADIHGLDFTAPSIGDMIFVVAFEDDIAVGCGAIRPLDHSCVELKRFFVDKAHRRLGIAKQMLETLEREAASRGFRSIRLETGKRQPEAIAFYQKNGYEQIAPFGPYVGEKYSVCFEKWMAVRPA</sequence>
<dbReference type="Gene3D" id="3.40.630.30">
    <property type="match status" value="1"/>
</dbReference>
<dbReference type="CDD" id="cd04301">
    <property type="entry name" value="NAT_SF"/>
    <property type="match status" value="1"/>
</dbReference>
<protein>
    <submittedName>
        <fullName evidence="4">GNAT superfamily N-acetyltransferase</fullName>
    </submittedName>
</protein>
<dbReference type="GO" id="GO:0016747">
    <property type="term" value="F:acyltransferase activity, transferring groups other than amino-acyl groups"/>
    <property type="evidence" value="ECO:0007669"/>
    <property type="project" value="InterPro"/>
</dbReference>
<keyword evidence="1 4" id="KW-0808">Transferase</keyword>